<dbReference type="Gene3D" id="3.10.350.10">
    <property type="entry name" value="LysM domain"/>
    <property type="match status" value="2"/>
</dbReference>
<comment type="caution">
    <text evidence="9">The sequence shown here is derived from an EMBL/GenBank/DDBJ whole genome shotgun (WGS) entry which is preliminary data.</text>
</comment>
<accession>E3BQ06</accession>
<keyword evidence="5" id="KW-0378">Hydrolase</keyword>
<keyword evidence="10" id="KW-1185">Reference proteome</keyword>
<feature type="domain" description="LysM" evidence="7">
    <location>
        <begin position="327"/>
        <end position="370"/>
    </location>
</feature>
<dbReference type="InterPro" id="IPR036779">
    <property type="entry name" value="LysM_dom_sf"/>
</dbReference>
<dbReference type="PANTHER" id="PTHR47360:SF1">
    <property type="entry name" value="ENDOPEPTIDASE NLPC-RELATED"/>
    <property type="match status" value="1"/>
</dbReference>
<dbReference type="CDD" id="cd00118">
    <property type="entry name" value="LysM"/>
    <property type="match status" value="2"/>
</dbReference>
<evidence type="ECO:0000256" key="2">
    <source>
        <dbReference type="ARBA" id="ARBA00022670"/>
    </source>
</evidence>
<dbReference type="PROSITE" id="PS51782">
    <property type="entry name" value="LYSM"/>
    <property type="match status" value="2"/>
</dbReference>
<dbReference type="InterPro" id="IPR018392">
    <property type="entry name" value="LysM"/>
</dbReference>
<dbReference type="Pfam" id="PF01476">
    <property type="entry name" value="LysM"/>
    <property type="match status" value="2"/>
</dbReference>
<evidence type="ECO:0000256" key="3">
    <source>
        <dbReference type="ARBA" id="ARBA00022729"/>
    </source>
</evidence>
<evidence type="ECO:0000256" key="5">
    <source>
        <dbReference type="ARBA" id="ARBA00022801"/>
    </source>
</evidence>
<protein>
    <submittedName>
        <fullName evidence="9">NLP/P60 protein</fullName>
    </submittedName>
</protein>
<keyword evidence="2" id="KW-0645">Protease</keyword>
<dbReference type="GO" id="GO:0008234">
    <property type="term" value="F:cysteine-type peptidase activity"/>
    <property type="evidence" value="ECO:0007669"/>
    <property type="project" value="UniProtKB-KW"/>
</dbReference>
<dbReference type="SMART" id="SM00257">
    <property type="entry name" value="LysM"/>
    <property type="match status" value="2"/>
</dbReference>
<dbReference type="Pfam" id="PF00877">
    <property type="entry name" value="NLPC_P60"/>
    <property type="match status" value="1"/>
</dbReference>
<dbReference type="PROSITE" id="PS51257">
    <property type="entry name" value="PROKAR_LIPOPROTEIN"/>
    <property type="match status" value="1"/>
</dbReference>
<dbReference type="OrthoDB" id="9807055at2"/>
<dbReference type="RefSeq" id="WP_009603268.1">
    <property type="nucleotide sequence ID" value="NZ_AEIU01000112.1"/>
</dbReference>
<keyword evidence="6" id="KW-0788">Thiol protease</keyword>
<dbReference type="eggNOG" id="COG0791">
    <property type="taxonomic scope" value="Bacteria"/>
</dbReference>
<organism evidence="9 10">
    <name type="scientific">Vibrio caribbeanicus ATCC BAA-2122</name>
    <dbReference type="NCBI Taxonomy" id="796620"/>
    <lineage>
        <taxon>Bacteria</taxon>
        <taxon>Pseudomonadati</taxon>
        <taxon>Pseudomonadota</taxon>
        <taxon>Gammaproteobacteria</taxon>
        <taxon>Vibrionales</taxon>
        <taxon>Vibrionaceae</taxon>
        <taxon>Vibrio</taxon>
    </lineage>
</organism>
<dbReference type="AlphaFoldDB" id="E3BQ06"/>
<name>E3BQ06_9VIBR</name>
<dbReference type="EMBL" id="AEIU01000112">
    <property type="protein sequence ID" value="EFP94811.1"/>
    <property type="molecule type" value="Genomic_DNA"/>
</dbReference>
<reference evidence="9 10" key="1">
    <citation type="journal article" date="2012" name="Int. J. Syst. Evol. Microbiol.">
        <title>Vibrio caribbeanicus sp. nov., isolated from the marine sponge Scleritoderma cyanea.</title>
        <authorList>
            <person name="Hoffmann M."/>
            <person name="Monday S.R."/>
            <person name="Allard M.W."/>
            <person name="Strain E.A."/>
            <person name="Whittaker P."/>
            <person name="Naum M."/>
            <person name="McCarthy P.J."/>
            <person name="Lopez J.V."/>
            <person name="Fischer M."/>
            <person name="Brown E.W."/>
        </authorList>
    </citation>
    <scope>NUCLEOTIDE SEQUENCE [LARGE SCALE GENOMIC DNA]</scope>
    <source>
        <strain evidence="9 10">ATCC BAA-2122</strain>
    </source>
</reference>
<dbReference type="SUPFAM" id="SSF54001">
    <property type="entry name" value="Cysteine proteinases"/>
    <property type="match status" value="1"/>
</dbReference>
<dbReference type="SUPFAM" id="SSF54106">
    <property type="entry name" value="LysM domain"/>
    <property type="match status" value="2"/>
</dbReference>
<comment type="similarity">
    <text evidence="1">Belongs to the peptidase C40 family.</text>
</comment>
<evidence type="ECO:0000256" key="6">
    <source>
        <dbReference type="ARBA" id="ARBA00022807"/>
    </source>
</evidence>
<keyword evidence="3" id="KW-0732">Signal</keyword>
<feature type="domain" description="LysM" evidence="7">
    <location>
        <begin position="275"/>
        <end position="318"/>
    </location>
</feature>
<sequence length="372" mass="42143">MSISRHLVFLPLPALLLVGCANVPNNLNKADSVTHQTIPHDVSKESDETKEQIRSESVQRQNMIPTELSHAEQIAYKTSLINSYQTWAGTPYRYMGNSSDGIDCSAFVRQVYKGALGVHLPRTTLGQVKLGEAVDKENLQVGDLVFFKTGKNERHVGIYLNDNQFISATSSRGVAMSDLSHSYWVKNYWQARRPISNDEVIKDLENALNTRTQSINQNVEQIVVARIAQEKREKLQKEAQIRRNKTEKQSASHQEIFANKQGEAFHACSMKDHWVEYKVKSGDSLGKIAKHFSVSVQKIKQDNHLKDDIIQIGQVLKVHFSDYPPQFEYTVKAGDTLSGIAHAFHTSVKEIKEINRLKSNVIQYKQELKLPC</sequence>
<dbReference type="GO" id="GO:0006508">
    <property type="term" value="P:proteolysis"/>
    <property type="evidence" value="ECO:0007669"/>
    <property type="project" value="UniProtKB-KW"/>
</dbReference>
<dbReference type="InterPro" id="IPR000064">
    <property type="entry name" value="NLP_P60_dom"/>
</dbReference>
<evidence type="ECO:0000313" key="9">
    <source>
        <dbReference type="EMBL" id="EFP94811.1"/>
    </source>
</evidence>
<evidence type="ECO:0000256" key="1">
    <source>
        <dbReference type="ARBA" id="ARBA00007074"/>
    </source>
</evidence>
<feature type="domain" description="NlpC/P60" evidence="8">
    <location>
        <begin position="74"/>
        <end position="195"/>
    </location>
</feature>
<dbReference type="InterPro" id="IPR052062">
    <property type="entry name" value="Murein_DD/LD_carboxypeptidase"/>
</dbReference>
<dbReference type="PROSITE" id="PS51935">
    <property type="entry name" value="NLPC_P60"/>
    <property type="match status" value="1"/>
</dbReference>
<proteinExistence type="inferred from homology"/>
<evidence type="ECO:0000259" key="7">
    <source>
        <dbReference type="PROSITE" id="PS51782"/>
    </source>
</evidence>
<dbReference type="STRING" id="796620.VIBC2010_16724"/>
<dbReference type="eggNOG" id="COG1388">
    <property type="taxonomic scope" value="Bacteria"/>
</dbReference>
<dbReference type="Proteomes" id="UP000002943">
    <property type="component" value="Unassembled WGS sequence"/>
</dbReference>
<gene>
    <name evidence="9" type="ORF">VIBC2010_16724</name>
</gene>
<dbReference type="PANTHER" id="PTHR47360">
    <property type="entry name" value="MUREIN DD-ENDOPEPTIDASE MEPS/MUREIN LD-CARBOXYPEPTIDASE"/>
    <property type="match status" value="1"/>
</dbReference>
<dbReference type="InterPro" id="IPR038765">
    <property type="entry name" value="Papain-like_cys_pep_sf"/>
</dbReference>
<evidence type="ECO:0000259" key="8">
    <source>
        <dbReference type="PROSITE" id="PS51935"/>
    </source>
</evidence>
<evidence type="ECO:0000313" key="10">
    <source>
        <dbReference type="Proteomes" id="UP000002943"/>
    </source>
</evidence>
<evidence type="ECO:0000256" key="4">
    <source>
        <dbReference type="ARBA" id="ARBA00022737"/>
    </source>
</evidence>
<dbReference type="Gene3D" id="3.90.1720.10">
    <property type="entry name" value="endopeptidase domain like (from Nostoc punctiforme)"/>
    <property type="match status" value="1"/>
</dbReference>
<keyword evidence="4" id="KW-0677">Repeat</keyword>